<feature type="transmembrane region" description="Helical" evidence="14">
    <location>
        <begin position="198"/>
        <end position="214"/>
    </location>
</feature>
<organism evidence="16 17">
    <name type="scientific">Paenibacillus agricola</name>
    <dbReference type="NCBI Taxonomy" id="2716264"/>
    <lineage>
        <taxon>Bacteria</taxon>
        <taxon>Bacillati</taxon>
        <taxon>Bacillota</taxon>
        <taxon>Bacilli</taxon>
        <taxon>Bacillales</taxon>
        <taxon>Paenibacillaceae</taxon>
        <taxon>Paenibacillus</taxon>
    </lineage>
</organism>
<feature type="transmembrane region" description="Helical" evidence="14">
    <location>
        <begin position="51"/>
        <end position="67"/>
    </location>
</feature>
<evidence type="ECO:0000256" key="10">
    <source>
        <dbReference type="ARBA" id="ARBA00023065"/>
    </source>
</evidence>
<feature type="transmembrane region" description="Helical" evidence="14">
    <location>
        <begin position="285"/>
        <end position="307"/>
    </location>
</feature>
<keyword evidence="8" id="KW-0375">Hydrogen ion transport</keyword>
<name>A0ABX0JF65_9BACL</name>
<evidence type="ECO:0000256" key="14">
    <source>
        <dbReference type="SAM" id="Phobius"/>
    </source>
</evidence>
<evidence type="ECO:0000256" key="11">
    <source>
        <dbReference type="ARBA" id="ARBA00023136"/>
    </source>
</evidence>
<feature type="transmembrane region" description="Helical" evidence="14">
    <location>
        <begin position="376"/>
        <end position="398"/>
    </location>
</feature>
<dbReference type="Proteomes" id="UP001165962">
    <property type="component" value="Unassembled WGS sequence"/>
</dbReference>
<evidence type="ECO:0000313" key="16">
    <source>
        <dbReference type="EMBL" id="NHN32859.1"/>
    </source>
</evidence>
<proteinExistence type="inferred from homology"/>
<keyword evidence="10" id="KW-0406">Ion transport</keyword>
<keyword evidence="12" id="KW-0046">Antibiotic resistance</keyword>
<feature type="transmembrane region" description="Helical" evidence="14">
    <location>
        <begin position="79"/>
        <end position="96"/>
    </location>
</feature>
<feature type="transmembrane region" description="Helical" evidence="14">
    <location>
        <begin position="319"/>
        <end position="337"/>
    </location>
</feature>
<feature type="transmembrane region" description="Helical" evidence="14">
    <location>
        <begin position="410"/>
        <end position="433"/>
    </location>
</feature>
<dbReference type="SUPFAM" id="SSF103473">
    <property type="entry name" value="MFS general substrate transporter"/>
    <property type="match status" value="1"/>
</dbReference>
<comment type="function">
    <text evidence="1">Resistance to tetracycline by an active tetracycline efflux. This is an energy-dependent process that decreases the accumulation of the antibiotic in whole cells. This protein functions as a metal-tetracycline/H(+) antiporter.</text>
</comment>
<gene>
    <name evidence="16" type="ORF">G9U52_23870</name>
</gene>
<evidence type="ECO:0000256" key="1">
    <source>
        <dbReference type="ARBA" id="ARBA00003279"/>
    </source>
</evidence>
<reference evidence="16" key="1">
    <citation type="submission" date="2020-03" db="EMBL/GenBank/DDBJ databases">
        <title>Draft sequencing of Paenibacilllus sp. S3N08.</title>
        <authorList>
            <person name="Kim D.-U."/>
        </authorList>
    </citation>
    <scope>NUCLEOTIDE SEQUENCE</scope>
    <source>
        <strain evidence="16">S3N08</strain>
    </source>
</reference>
<feature type="transmembrane region" description="Helical" evidence="14">
    <location>
        <begin position="12"/>
        <end position="39"/>
    </location>
</feature>
<evidence type="ECO:0000256" key="2">
    <source>
        <dbReference type="ARBA" id="ARBA00004651"/>
    </source>
</evidence>
<evidence type="ECO:0000313" key="17">
    <source>
        <dbReference type="Proteomes" id="UP001165962"/>
    </source>
</evidence>
<dbReference type="Gene3D" id="1.20.1250.20">
    <property type="entry name" value="MFS general substrate transporter like domains"/>
    <property type="match status" value="2"/>
</dbReference>
<evidence type="ECO:0000259" key="15">
    <source>
        <dbReference type="PROSITE" id="PS50850"/>
    </source>
</evidence>
<dbReference type="EMBL" id="JAAOIW010000009">
    <property type="protein sequence ID" value="NHN32859.1"/>
    <property type="molecule type" value="Genomic_DNA"/>
</dbReference>
<dbReference type="PANTHER" id="PTHR23501:SF188">
    <property type="entry name" value="TETRACYCLINE RESISTANCE PROTEIN"/>
    <property type="match status" value="1"/>
</dbReference>
<evidence type="ECO:0000256" key="9">
    <source>
        <dbReference type="ARBA" id="ARBA00022989"/>
    </source>
</evidence>
<evidence type="ECO:0000256" key="13">
    <source>
        <dbReference type="ARBA" id="ARBA00040630"/>
    </source>
</evidence>
<dbReference type="InterPro" id="IPR036259">
    <property type="entry name" value="MFS_trans_sf"/>
</dbReference>
<keyword evidence="6" id="KW-1003">Cell membrane</keyword>
<protein>
    <recommendedName>
        <fullName evidence="13">Tetracycline resistance protein</fullName>
    </recommendedName>
</protein>
<feature type="transmembrane region" description="Helical" evidence="14">
    <location>
        <begin position="137"/>
        <end position="160"/>
    </location>
</feature>
<dbReference type="RefSeq" id="WP_166153148.1">
    <property type="nucleotide sequence ID" value="NZ_JAAOIW010000009.1"/>
</dbReference>
<feature type="transmembrane region" description="Helical" evidence="14">
    <location>
        <begin position="220"/>
        <end position="236"/>
    </location>
</feature>
<evidence type="ECO:0000256" key="8">
    <source>
        <dbReference type="ARBA" id="ARBA00022781"/>
    </source>
</evidence>
<keyword evidence="7 14" id="KW-0812">Transmembrane</keyword>
<evidence type="ECO:0000256" key="3">
    <source>
        <dbReference type="ARBA" id="ARBA00007520"/>
    </source>
</evidence>
<feature type="transmembrane region" description="Helical" evidence="14">
    <location>
        <begin position="102"/>
        <end position="125"/>
    </location>
</feature>
<dbReference type="PRINTS" id="PR01036">
    <property type="entry name" value="TCRTETB"/>
</dbReference>
<evidence type="ECO:0000256" key="5">
    <source>
        <dbReference type="ARBA" id="ARBA00022449"/>
    </source>
</evidence>
<comment type="similarity">
    <text evidence="3">Belongs to the major facilitator superfamily. TCR/Tet family.</text>
</comment>
<feature type="transmembrane region" description="Helical" evidence="14">
    <location>
        <begin position="343"/>
        <end position="364"/>
    </location>
</feature>
<evidence type="ECO:0000256" key="4">
    <source>
        <dbReference type="ARBA" id="ARBA00022448"/>
    </source>
</evidence>
<keyword evidence="9 14" id="KW-1133">Transmembrane helix</keyword>
<evidence type="ECO:0000256" key="6">
    <source>
        <dbReference type="ARBA" id="ARBA00022475"/>
    </source>
</evidence>
<dbReference type="PROSITE" id="PS50850">
    <property type="entry name" value="MFS"/>
    <property type="match status" value="1"/>
</dbReference>
<feature type="domain" description="Major facilitator superfamily (MFS) profile" evidence="15">
    <location>
        <begin position="13"/>
        <end position="434"/>
    </location>
</feature>
<keyword evidence="11 14" id="KW-0472">Membrane</keyword>
<dbReference type="InterPro" id="IPR011701">
    <property type="entry name" value="MFS"/>
</dbReference>
<accession>A0ABX0JF65</accession>
<comment type="caution">
    <text evidence="16">The sequence shown here is derived from an EMBL/GenBank/DDBJ whole genome shotgun (WGS) entry which is preliminary data.</text>
</comment>
<comment type="subcellular location">
    <subcellularLocation>
        <location evidence="2">Cell membrane</location>
        <topology evidence="2">Multi-pass membrane protein</topology>
    </subcellularLocation>
</comment>
<keyword evidence="4" id="KW-0813">Transport</keyword>
<feature type="transmembrane region" description="Helical" evidence="14">
    <location>
        <begin position="166"/>
        <end position="186"/>
    </location>
</feature>
<feature type="transmembrane region" description="Helical" evidence="14">
    <location>
        <begin position="256"/>
        <end position="279"/>
    </location>
</feature>
<dbReference type="InterPro" id="IPR020846">
    <property type="entry name" value="MFS_dom"/>
</dbReference>
<dbReference type="PANTHER" id="PTHR23501">
    <property type="entry name" value="MAJOR FACILITATOR SUPERFAMILY"/>
    <property type="match status" value="1"/>
</dbReference>
<evidence type="ECO:0000256" key="12">
    <source>
        <dbReference type="ARBA" id="ARBA00023251"/>
    </source>
</evidence>
<sequence length="444" mass="47557">MISATKQINEKALLAILIIACSFATMNVYMFNIAVPFIIKDLHLSTSESSLITTLYAVVLAAGSGTYGKLSDRFSARSLILTGFALFIFGSLMGLISNSFLAIISARVIQAAGASAITSLAYILPSKYFKPESRGKALSLVTTTFALMGGVAPVISGYIIELFGWHGLFAVSLLVVCTIPFIFKYFPTTIAQGQQFDVLGAILFSLAVGILVLGITLNPYLLIVAALLFIWFSFHIRRKATPFITLSLLANKGFRFSLLSVFAGTSAYPAIMFLLPLILKQSGNLQASMIGIIMFPGALLGALSGPYMGALSRKYNGRIVMLAGHGLMILGVLLMALLKDFPIGIGIVMFIFTMGYTTLVSSAANVVPSTLKKTEIGIGMGLFTLFSILGGAFGPSILSRFLSLNISFTLAFFIVIVMSVIGITLLFLATLSLRNSSRQNPDRS</sequence>
<dbReference type="Pfam" id="PF07690">
    <property type="entry name" value="MFS_1"/>
    <property type="match status" value="1"/>
</dbReference>
<keyword evidence="5" id="KW-0050">Antiport</keyword>
<keyword evidence="17" id="KW-1185">Reference proteome</keyword>
<evidence type="ECO:0000256" key="7">
    <source>
        <dbReference type="ARBA" id="ARBA00022692"/>
    </source>
</evidence>